<reference evidence="1 2" key="1">
    <citation type="submission" date="2020-03" db="EMBL/GenBank/DDBJ databases">
        <title>Genomic Encyclopedia of Type Strains, Phase IV (KMG-IV): sequencing the most valuable type-strain genomes for metagenomic binning, comparative biology and taxonomic classification.</title>
        <authorList>
            <person name="Goeker M."/>
        </authorList>
    </citation>
    <scope>NUCLEOTIDE SEQUENCE [LARGE SCALE GENOMIC DNA]</scope>
    <source>
        <strain evidence="1 2">DSM 22753</strain>
    </source>
</reference>
<name>A0ABX0U1G5_9SPHN</name>
<keyword evidence="2" id="KW-1185">Reference proteome</keyword>
<organism evidence="1 2">
    <name type="scientific">Sphingomonas japonica</name>
    <dbReference type="NCBI Taxonomy" id="511662"/>
    <lineage>
        <taxon>Bacteria</taxon>
        <taxon>Pseudomonadati</taxon>
        <taxon>Pseudomonadota</taxon>
        <taxon>Alphaproteobacteria</taxon>
        <taxon>Sphingomonadales</taxon>
        <taxon>Sphingomonadaceae</taxon>
        <taxon>Sphingomonas</taxon>
    </lineage>
</organism>
<dbReference type="EMBL" id="JAASQP010000001">
    <property type="protein sequence ID" value="NIJ23541.1"/>
    <property type="molecule type" value="Genomic_DNA"/>
</dbReference>
<proteinExistence type="predicted"/>
<evidence type="ECO:0000313" key="1">
    <source>
        <dbReference type="EMBL" id="NIJ23541.1"/>
    </source>
</evidence>
<gene>
    <name evidence="1" type="ORF">FHT01_001083</name>
</gene>
<accession>A0ABX0U1G5</accession>
<protein>
    <recommendedName>
        <fullName evidence="3">Lipoprotein</fullName>
    </recommendedName>
</protein>
<evidence type="ECO:0008006" key="3">
    <source>
        <dbReference type="Google" id="ProtNLM"/>
    </source>
</evidence>
<evidence type="ECO:0000313" key="2">
    <source>
        <dbReference type="Proteomes" id="UP000788153"/>
    </source>
</evidence>
<comment type="caution">
    <text evidence="1">The sequence shown here is derived from an EMBL/GenBank/DDBJ whole genome shotgun (WGS) entry which is preliminary data.</text>
</comment>
<dbReference type="Proteomes" id="UP000788153">
    <property type="component" value="Unassembled WGS sequence"/>
</dbReference>
<sequence>MEPLYYVMAIMGCADSGAACQEARVEPVRYESAATCRSAMNEALLRNTDLSFPTISAACQSNTERMARTQGDSSRG</sequence>
<dbReference type="RefSeq" id="WP_140230950.1">
    <property type="nucleotide sequence ID" value="NZ_BAAAEV010000001.1"/>
</dbReference>